<sequence length="46" mass="5131">MDRKQIHKIGKVMNKPVKFIKKNSRKILTGISAAASLVALINGRKK</sequence>
<dbReference type="EMBL" id="AHSR01000038">
    <property type="protein sequence ID" value="EMC22836.1"/>
    <property type="molecule type" value="Genomic_DNA"/>
</dbReference>
<proteinExistence type="predicted"/>
<evidence type="ECO:0000313" key="2">
    <source>
        <dbReference type="Proteomes" id="UP000011676"/>
    </source>
</evidence>
<protein>
    <submittedName>
        <fullName evidence="1">Uncharacterized protein</fullName>
    </submittedName>
</protein>
<dbReference type="AlphaFoldDB" id="A0A829BHI6"/>
<gene>
    <name evidence="1" type="ORF">SMU82_07856</name>
</gene>
<evidence type="ECO:0000313" key="1">
    <source>
        <dbReference type="EMBL" id="EMC22836.1"/>
    </source>
</evidence>
<comment type="caution">
    <text evidence="1">The sequence shown here is derived from an EMBL/GenBank/DDBJ whole genome shotgun (WGS) entry which is preliminary data.</text>
</comment>
<name>A0A829BHI6_STRMG</name>
<reference evidence="1 2" key="1">
    <citation type="journal article" date="2013" name="Mol. Biol. Evol.">
        <title>Evolutionary and population genomics of the cavity causing bacteria Streptococcus mutans.</title>
        <authorList>
            <person name="Cornejo O.E."/>
            <person name="Lefebure T."/>
            <person name="Pavinski Bitar P.D."/>
            <person name="Lang P."/>
            <person name="Richards V.P."/>
            <person name="Eilertson K."/>
            <person name="Do T."/>
            <person name="Beighton D."/>
            <person name="Zeng L."/>
            <person name="Ahn S.J."/>
            <person name="Burne R.A."/>
            <person name="Siepel A."/>
            <person name="Bustamante C.D."/>
            <person name="Stanhope M.J."/>
        </authorList>
    </citation>
    <scope>NUCLEOTIDE SEQUENCE [LARGE SCALE GENOMIC DNA]</scope>
    <source>
        <strain evidence="1 2">SM6</strain>
    </source>
</reference>
<organism evidence="1 2">
    <name type="scientific">Streptococcus mutans SM6</name>
    <dbReference type="NCBI Taxonomy" id="857119"/>
    <lineage>
        <taxon>Bacteria</taxon>
        <taxon>Bacillati</taxon>
        <taxon>Bacillota</taxon>
        <taxon>Bacilli</taxon>
        <taxon>Lactobacillales</taxon>
        <taxon>Streptococcaceae</taxon>
        <taxon>Streptococcus</taxon>
    </lineage>
</organism>
<dbReference type="RefSeq" id="WP_002266374.1">
    <property type="nucleotide sequence ID" value="NZ_AHSR01000038.1"/>
</dbReference>
<dbReference type="Proteomes" id="UP000011676">
    <property type="component" value="Unassembled WGS sequence"/>
</dbReference>
<accession>A0A829BHI6</accession>